<keyword evidence="2" id="KW-0812">Transmembrane</keyword>
<keyword evidence="6 7" id="KW-0408">Iron</keyword>
<dbReference type="PRINTS" id="PR00463">
    <property type="entry name" value="EP450I"/>
</dbReference>
<organism evidence="8 9">
    <name type="scientific">Urochloa decumbens</name>
    <dbReference type="NCBI Taxonomy" id="240449"/>
    <lineage>
        <taxon>Eukaryota</taxon>
        <taxon>Viridiplantae</taxon>
        <taxon>Streptophyta</taxon>
        <taxon>Embryophyta</taxon>
        <taxon>Tracheophyta</taxon>
        <taxon>Spermatophyta</taxon>
        <taxon>Magnoliopsida</taxon>
        <taxon>Liliopsida</taxon>
        <taxon>Poales</taxon>
        <taxon>Poaceae</taxon>
        <taxon>PACMAD clade</taxon>
        <taxon>Panicoideae</taxon>
        <taxon>Panicodae</taxon>
        <taxon>Paniceae</taxon>
        <taxon>Melinidinae</taxon>
        <taxon>Urochloa</taxon>
    </lineage>
</organism>
<dbReference type="GO" id="GO:0016020">
    <property type="term" value="C:membrane"/>
    <property type="evidence" value="ECO:0007669"/>
    <property type="project" value="UniProtKB-SubCell"/>
</dbReference>
<keyword evidence="9" id="KW-1185">Reference proteome</keyword>
<keyword evidence="5" id="KW-0472">Membrane</keyword>
<keyword evidence="4" id="KW-1133">Transmembrane helix</keyword>
<feature type="binding site" description="axial binding residue" evidence="6">
    <location>
        <position position="413"/>
    </location>
    <ligand>
        <name>heme</name>
        <dbReference type="ChEBI" id="CHEBI:30413"/>
    </ligand>
    <ligandPart>
        <name>Fe</name>
        <dbReference type="ChEBI" id="CHEBI:18248"/>
    </ligandPart>
</feature>
<dbReference type="PANTHER" id="PTHR24298:SF366">
    <property type="entry name" value="OS06G0328900 PROTEIN"/>
    <property type="match status" value="1"/>
</dbReference>
<dbReference type="InterPro" id="IPR001128">
    <property type="entry name" value="Cyt_P450"/>
</dbReference>
<evidence type="ECO:0000313" key="8">
    <source>
        <dbReference type="EMBL" id="CAL5068024.1"/>
    </source>
</evidence>
<sequence>MDQLISMLSHASGIAILPFLFLTASFLLTLAQRRPSGGGQGAGHGRPILVADRAVSHRALVQQSAAFLERPTSAVVSAILSRNRHYNILSAPYGPYWRAARRNMAAGVLHPSRVRLLHATRARALGVLVRDLGSGAPVRESLHFAVFRVLAEICFGEGAVSELGEARLRAMEKLQQETLRALTSSSFITPSWSRRRWRQALRRQQEELFLPLVAEVRDRRREAGDVAAPAATYVESLIDLRVHGDGDRAVTDGELVSLISEFLGAGAESTAVALEWTMANLVKHPKLQQKLRLEVDAVGEGVIEEPDLSRMPYLKAVVLESLRRHPPVPSVERDLGGGGEEAAGVLGAPCGTGATTTAVHFLLGELGRDPAMWPDPMSFDPERFMPGGEGEGVDLTCTRELRMMPFGAGRRMCPGLATGMLHMEYFVANLVRAFEWRQADGDEVDLAEFQGFLFTTMRRPLRARLVPRGGKTAATSPEDGGGDW</sequence>
<comment type="similarity">
    <text evidence="7">Belongs to the cytochrome P450 family.</text>
</comment>
<keyword evidence="3 6" id="KW-0479">Metal-binding</keyword>
<dbReference type="Gene3D" id="1.10.630.10">
    <property type="entry name" value="Cytochrome P450"/>
    <property type="match status" value="1"/>
</dbReference>
<dbReference type="InterPro" id="IPR017972">
    <property type="entry name" value="Cyt_P450_CS"/>
</dbReference>
<reference evidence="9" key="1">
    <citation type="submission" date="2024-06" db="EMBL/GenBank/DDBJ databases">
        <authorList>
            <person name="Ryan C."/>
        </authorList>
    </citation>
    <scope>NUCLEOTIDE SEQUENCE [LARGE SCALE GENOMIC DNA]</scope>
</reference>
<evidence type="ECO:0000256" key="6">
    <source>
        <dbReference type="PIRSR" id="PIRSR602401-1"/>
    </source>
</evidence>
<dbReference type="InterPro" id="IPR002401">
    <property type="entry name" value="Cyt_P450_E_grp-I"/>
</dbReference>
<keyword evidence="7" id="KW-0560">Oxidoreductase</keyword>
<dbReference type="GO" id="GO:0004497">
    <property type="term" value="F:monooxygenase activity"/>
    <property type="evidence" value="ECO:0007669"/>
    <property type="project" value="UniProtKB-KW"/>
</dbReference>
<reference evidence="8 9" key="2">
    <citation type="submission" date="2024-10" db="EMBL/GenBank/DDBJ databases">
        <authorList>
            <person name="Ryan C."/>
        </authorList>
    </citation>
    <scope>NUCLEOTIDE SEQUENCE [LARGE SCALE GENOMIC DNA]</scope>
</reference>
<dbReference type="EMBL" id="OZ075115">
    <property type="protein sequence ID" value="CAL5068024.1"/>
    <property type="molecule type" value="Genomic_DNA"/>
</dbReference>
<accession>A0ABC9F4E1</accession>
<comment type="subcellular location">
    <subcellularLocation>
        <location evidence="1">Membrane</location>
        <topology evidence="1">Single-pass membrane protein</topology>
    </subcellularLocation>
</comment>
<gene>
    <name evidence="8" type="ORF">URODEC1_LOCUS101312</name>
</gene>
<evidence type="ECO:0000256" key="2">
    <source>
        <dbReference type="ARBA" id="ARBA00022692"/>
    </source>
</evidence>
<evidence type="ECO:0000313" key="9">
    <source>
        <dbReference type="Proteomes" id="UP001497457"/>
    </source>
</evidence>
<dbReference type="PANTHER" id="PTHR24298">
    <property type="entry name" value="FLAVONOID 3'-MONOOXYGENASE-RELATED"/>
    <property type="match status" value="1"/>
</dbReference>
<dbReference type="InterPro" id="IPR036396">
    <property type="entry name" value="Cyt_P450_sf"/>
</dbReference>
<name>A0ABC9F4E1_9POAL</name>
<protein>
    <submittedName>
        <fullName evidence="8">Uncharacterized protein</fullName>
    </submittedName>
</protein>
<evidence type="ECO:0000256" key="4">
    <source>
        <dbReference type="ARBA" id="ARBA00022989"/>
    </source>
</evidence>
<dbReference type="Pfam" id="PF00067">
    <property type="entry name" value="p450"/>
    <property type="match status" value="1"/>
</dbReference>
<dbReference type="GO" id="GO:0046872">
    <property type="term" value="F:metal ion binding"/>
    <property type="evidence" value="ECO:0007669"/>
    <property type="project" value="UniProtKB-KW"/>
</dbReference>
<evidence type="ECO:0000256" key="1">
    <source>
        <dbReference type="ARBA" id="ARBA00004167"/>
    </source>
</evidence>
<evidence type="ECO:0000256" key="3">
    <source>
        <dbReference type="ARBA" id="ARBA00022723"/>
    </source>
</evidence>
<dbReference type="PROSITE" id="PS00086">
    <property type="entry name" value="CYTOCHROME_P450"/>
    <property type="match status" value="1"/>
</dbReference>
<dbReference type="Proteomes" id="UP001497457">
    <property type="component" value="Chromosome 5rd"/>
</dbReference>
<dbReference type="AlphaFoldDB" id="A0ABC9F4E1"/>
<dbReference type="PRINTS" id="PR00385">
    <property type="entry name" value="P450"/>
</dbReference>
<evidence type="ECO:0000256" key="7">
    <source>
        <dbReference type="RuleBase" id="RU000461"/>
    </source>
</evidence>
<keyword evidence="6 7" id="KW-0349">Heme</keyword>
<evidence type="ECO:0000256" key="5">
    <source>
        <dbReference type="ARBA" id="ARBA00023136"/>
    </source>
</evidence>
<keyword evidence="7" id="KW-0503">Monooxygenase</keyword>
<dbReference type="InterPro" id="IPR051103">
    <property type="entry name" value="Plant_metabolite_P450s"/>
</dbReference>
<comment type="cofactor">
    <cofactor evidence="6">
        <name>heme</name>
        <dbReference type="ChEBI" id="CHEBI:30413"/>
    </cofactor>
</comment>
<proteinExistence type="inferred from homology"/>
<dbReference type="SUPFAM" id="SSF48264">
    <property type="entry name" value="Cytochrome P450"/>
    <property type="match status" value="1"/>
</dbReference>